<comment type="caution">
    <text evidence="2">The sequence shown here is derived from an EMBL/GenBank/DDBJ whole genome shotgun (WGS) entry which is preliminary data.</text>
</comment>
<gene>
    <name evidence="2" type="ORF">B0T11DRAFT_293496</name>
</gene>
<evidence type="ECO:0000313" key="3">
    <source>
        <dbReference type="Proteomes" id="UP000813385"/>
    </source>
</evidence>
<feature type="compositionally biased region" description="Polar residues" evidence="1">
    <location>
        <begin position="62"/>
        <end position="71"/>
    </location>
</feature>
<accession>A0A8K0TP93</accession>
<dbReference type="EMBL" id="JAGPXD010000001">
    <property type="protein sequence ID" value="KAH7375909.1"/>
    <property type="molecule type" value="Genomic_DNA"/>
</dbReference>
<feature type="region of interest" description="Disordered" evidence="1">
    <location>
        <begin position="49"/>
        <end position="71"/>
    </location>
</feature>
<organism evidence="2 3">
    <name type="scientific">Plectosphaerella cucumerina</name>
    <dbReference type="NCBI Taxonomy" id="40658"/>
    <lineage>
        <taxon>Eukaryota</taxon>
        <taxon>Fungi</taxon>
        <taxon>Dikarya</taxon>
        <taxon>Ascomycota</taxon>
        <taxon>Pezizomycotina</taxon>
        <taxon>Sordariomycetes</taxon>
        <taxon>Hypocreomycetidae</taxon>
        <taxon>Glomerellales</taxon>
        <taxon>Plectosphaerellaceae</taxon>
        <taxon>Plectosphaerella</taxon>
    </lineage>
</organism>
<evidence type="ECO:0000313" key="2">
    <source>
        <dbReference type="EMBL" id="KAH7375909.1"/>
    </source>
</evidence>
<dbReference type="Proteomes" id="UP000813385">
    <property type="component" value="Unassembled WGS sequence"/>
</dbReference>
<keyword evidence="3" id="KW-1185">Reference proteome</keyword>
<proteinExistence type="predicted"/>
<reference evidence="2" key="1">
    <citation type="journal article" date="2021" name="Nat. Commun.">
        <title>Genetic determinants of endophytism in the Arabidopsis root mycobiome.</title>
        <authorList>
            <person name="Mesny F."/>
            <person name="Miyauchi S."/>
            <person name="Thiergart T."/>
            <person name="Pickel B."/>
            <person name="Atanasova L."/>
            <person name="Karlsson M."/>
            <person name="Huettel B."/>
            <person name="Barry K.W."/>
            <person name="Haridas S."/>
            <person name="Chen C."/>
            <person name="Bauer D."/>
            <person name="Andreopoulos W."/>
            <person name="Pangilinan J."/>
            <person name="LaButti K."/>
            <person name="Riley R."/>
            <person name="Lipzen A."/>
            <person name="Clum A."/>
            <person name="Drula E."/>
            <person name="Henrissat B."/>
            <person name="Kohler A."/>
            <person name="Grigoriev I.V."/>
            <person name="Martin F.M."/>
            <person name="Hacquard S."/>
        </authorList>
    </citation>
    <scope>NUCLEOTIDE SEQUENCE</scope>
    <source>
        <strain evidence="2">MPI-CAGE-AT-0016</strain>
    </source>
</reference>
<feature type="region of interest" description="Disordered" evidence="1">
    <location>
        <begin position="1"/>
        <end position="21"/>
    </location>
</feature>
<name>A0A8K0TP93_9PEZI</name>
<sequence length="262" mass="28291">MCGGCRRNDQLSAPGRSDEEQGRSNNVLRLCWRRPRVGADVGRFLSLAGPRPDNHVSRKATQKYSLESNGRGSQLGRGWCDVEAGVGCEATFEMRAYWPSVMAGERGRGETPSWTATLLRQYPFRLSSSSDGFGEDEKGQEVLADADSKIKRAARSTRAAARVSVTVRSSGGRHVDDVSGCFWAARTSTGRCSRGRNPSTHPSTSEIFVSINTVDNLPKGNGPQGSPSRVAQWPRTSGCVIVETLPSSSATESEASFQAPLH</sequence>
<dbReference type="AlphaFoldDB" id="A0A8K0TP93"/>
<evidence type="ECO:0000256" key="1">
    <source>
        <dbReference type="SAM" id="MobiDB-lite"/>
    </source>
</evidence>
<protein>
    <submittedName>
        <fullName evidence="2">Uncharacterized protein</fullName>
    </submittedName>
</protein>